<dbReference type="Proteomes" id="UP000051008">
    <property type="component" value="Unassembled WGS sequence"/>
</dbReference>
<comment type="similarity">
    <text evidence="1">Belongs to the cycloisomerase 2 family.</text>
</comment>
<dbReference type="Gene3D" id="2.130.10.10">
    <property type="entry name" value="YVTN repeat-like/Quinoprotein amine dehydrogenase"/>
    <property type="match status" value="1"/>
</dbReference>
<dbReference type="InterPro" id="IPR011048">
    <property type="entry name" value="Haem_d1_sf"/>
</dbReference>
<accession>A0A0R2AJM9</accession>
<dbReference type="PANTHER" id="PTHR30344">
    <property type="entry name" value="6-PHOSPHOGLUCONOLACTONASE-RELATED"/>
    <property type="match status" value="1"/>
</dbReference>
<protein>
    <submittedName>
        <fullName evidence="2">6-phosphogluconolactonase</fullName>
    </submittedName>
</protein>
<reference evidence="2 3" key="1">
    <citation type="journal article" date="2015" name="Genome Announc.">
        <title>Expanding the biotechnology potential of lactobacilli through comparative genomics of 213 strains and associated genera.</title>
        <authorList>
            <person name="Sun Z."/>
            <person name="Harris H.M."/>
            <person name="McCann A."/>
            <person name="Guo C."/>
            <person name="Argimon S."/>
            <person name="Zhang W."/>
            <person name="Yang X."/>
            <person name="Jeffery I.B."/>
            <person name="Cooney J.C."/>
            <person name="Kagawa T.F."/>
            <person name="Liu W."/>
            <person name="Song Y."/>
            <person name="Salvetti E."/>
            <person name="Wrobel A."/>
            <person name="Rasinkangas P."/>
            <person name="Parkhill J."/>
            <person name="Rea M.C."/>
            <person name="O'Sullivan O."/>
            <person name="Ritari J."/>
            <person name="Douillard F.P."/>
            <person name="Paul Ross R."/>
            <person name="Yang R."/>
            <person name="Briner A.E."/>
            <person name="Felis G.E."/>
            <person name="de Vos W.M."/>
            <person name="Barrangou R."/>
            <person name="Klaenhammer T.R."/>
            <person name="Caufield P.W."/>
            <person name="Cui Y."/>
            <person name="Zhang H."/>
            <person name="O'Toole P.W."/>
        </authorList>
    </citation>
    <scope>NUCLEOTIDE SEQUENCE [LARGE SCALE GENOMIC DNA]</scope>
    <source>
        <strain evidence="2 3">DSM 20509</strain>
    </source>
</reference>
<dbReference type="Pfam" id="PF10282">
    <property type="entry name" value="Lactonase"/>
    <property type="match status" value="1"/>
</dbReference>
<dbReference type="SUPFAM" id="SSF51004">
    <property type="entry name" value="C-terminal (heme d1) domain of cytochrome cd1-nitrite reductase"/>
    <property type="match status" value="1"/>
</dbReference>
<dbReference type="InterPro" id="IPR050282">
    <property type="entry name" value="Cycloisomerase_2"/>
</dbReference>
<dbReference type="PANTHER" id="PTHR30344:SF1">
    <property type="entry name" value="6-PHOSPHOGLUCONOLACTONASE"/>
    <property type="match status" value="1"/>
</dbReference>
<evidence type="ECO:0000256" key="1">
    <source>
        <dbReference type="ARBA" id="ARBA00005564"/>
    </source>
</evidence>
<evidence type="ECO:0000313" key="2">
    <source>
        <dbReference type="EMBL" id="KRM63539.1"/>
    </source>
</evidence>
<dbReference type="PATRIC" id="fig|1423718.3.peg.336"/>
<gene>
    <name evidence="2" type="ORF">FC14_GL000319</name>
</gene>
<sequence>MQEPVLFGTYTKKSSHGIYRAFLDTETKTLSKPELFLEVQNPTYLTLSPQKTLLTISSQETLGGISSYNATNQALYNEVLFDGPNPCYVSLDEDRQLVYSANYHKGEILSYQLAADQTLTLADRVVKTGSGPLPEQTAAHMHYSDLTPDKRLVAIDLGADTVYTFDVDSTGKLTEVAALKVPAGFGPRHLVFAPNKQYAYLVGELSSQVATLRYHDDGHFDYLGALKTIPADWTEHNGAAAIRCSQDGKFVYVSNRGHNSLAVFTVQADHSLTLSQLISTAGEFPRDFALDPSEHFVVVANQNTDNASLYERDTTTGQLTLLQADIALPEGVCVCFE</sequence>
<dbReference type="InterPro" id="IPR019405">
    <property type="entry name" value="Lactonase_7-beta_prop"/>
</dbReference>
<dbReference type="EMBL" id="AYYP01000060">
    <property type="protein sequence ID" value="KRM63539.1"/>
    <property type="molecule type" value="Genomic_DNA"/>
</dbReference>
<comment type="caution">
    <text evidence="2">The sequence shown here is derived from an EMBL/GenBank/DDBJ whole genome shotgun (WGS) entry which is preliminary data.</text>
</comment>
<keyword evidence="3" id="KW-1185">Reference proteome</keyword>
<dbReference type="RefSeq" id="WP_056976986.1">
    <property type="nucleotide sequence ID" value="NZ_AYYP01000060.1"/>
</dbReference>
<name>A0A0R2AJM9_9LACO</name>
<proteinExistence type="inferred from homology"/>
<dbReference type="GO" id="GO:0017057">
    <property type="term" value="F:6-phosphogluconolactonase activity"/>
    <property type="evidence" value="ECO:0007669"/>
    <property type="project" value="TreeGrafter"/>
</dbReference>
<organism evidence="2 3">
    <name type="scientific">Ligilactobacillus agilis DSM 20509</name>
    <dbReference type="NCBI Taxonomy" id="1423718"/>
    <lineage>
        <taxon>Bacteria</taxon>
        <taxon>Bacillati</taxon>
        <taxon>Bacillota</taxon>
        <taxon>Bacilli</taxon>
        <taxon>Lactobacillales</taxon>
        <taxon>Lactobacillaceae</taxon>
        <taxon>Ligilactobacillus</taxon>
    </lineage>
</organism>
<dbReference type="OrthoDB" id="9790815at2"/>
<dbReference type="GO" id="GO:0005829">
    <property type="term" value="C:cytosol"/>
    <property type="evidence" value="ECO:0007669"/>
    <property type="project" value="TreeGrafter"/>
</dbReference>
<dbReference type="InterPro" id="IPR015943">
    <property type="entry name" value="WD40/YVTN_repeat-like_dom_sf"/>
</dbReference>
<dbReference type="AlphaFoldDB" id="A0A0R2AJM9"/>
<evidence type="ECO:0000313" key="3">
    <source>
        <dbReference type="Proteomes" id="UP000051008"/>
    </source>
</evidence>